<dbReference type="AlphaFoldDB" id="A0AAE0BIY9"/>
<keyword evidence="3" id="KW-1185">Reference proteome</keyword>
<feature type="region of interest" description="Disordered" evidence="1">
    <location>
        <begin position="154"/>
        <end position="186"/>
    </location>
</feature>
<gene>
    <name evidence="2" type="ORF">CYMTET_53035</name>
</gene>
<organism evidence="2 3">
    <name type="scientific">Cymbomonas tetramitiformis</name>
    <dbReference type="NCBI Taxonomy" id="36881"/>
    <lineage>
        <taxon>Eukaryota</taxon>
        <taxon>Viridiplantae</taxon>
        <taxon>Chlorophyta</taxon>
        <taxon>Pyramimonadophyceae</taxon>
        <taxon>Pyramimonadales</taxon>
        <taxon>Pyramimonadaceae</taxon>
        <taxon>Cymbomonas</taxon>
    </lineage>
</organism>
<sequence length="451" mass="49072">TNMMHHEANVVDRGVVAWVKGFKRGTREERMETWMAKIRPRIDVASHGVHEKTIWVWLKAAPVRNDPKSQFVMKKAVQFVRVIIGQVAREEMANISAAAMKLHDWVHIRLEMYKITHGQACAADLIGGEEGLRGPDWGGEWGLGGDLIGRRVGARGGRGPDWGASARQGERSSRRGSQRVPLNKSTEEELAQEAHAAMIKNLPERDLEPEEIFGSEEQELEAYVKTDLKPAENVFTLQHGANAPRRRWCFGDFPRGSGLQRGMPASKPSVTVEAEVPSSDVSPLAAADLREPEVISKQEDGFGNSSLEALASSTQLRSPEGGEALQEGAAELQMESTLMKPDALQPSTESAQLPAEDVQPLPIEETIAAATEVAETNKNRSANPAADTSSVVDGGHPLGTEMREQAEAQIFQIPNESNSSDDRYTSGLPVEASGSQDMNINVTEAPPVLAN</sequence>
<evidence type="ECO:0000256" key="1">
    <source>
        <dbReference type="SAM" id="MobiDB-lite"/>
    </source>
</evidence>
<protein>
    <submittedName>
        <fullName evidence="2">Uncharacterized protein</fullName>
    </submittedName>
</protein>
<reference evidence="2 3" key="1">
    <citation type="journal article" date="2015" name="Genome Biol. Evol.">
        <title>Comparative Genomics of a Bacterivorous Green Alga Reveals Evolutionary Causalities and Consequences of Phago-Mixotrophic Mode of Nutrition.</title>
        <authorList>
            <person name="Burns J.A."/>
            <person name="Paasch A."/>
            <person name="Narechania A."/>
            <person name="Kim E."/>
        </authorList>
    </citation>
    <scope>NUCLEOTIDE SEQUENCE [LARGE SCALE GENOMIC DNA]</scope>
    <source>
        <strain evidence="2 3">PLY_AMNH</strain>
    </source>
</reference>
<accession>A0AAE0BIY9</accession>
<dbReference type="Proteomes" id="UP001190700">
    <property type="component" value="Unassembled WGS sequence"/>
</dbReference>
<feature type="region of interest" description="Disordered" evidence="1">
    <location>
        <begin position="400"/>
        <end position="451"/>
    </location>
</feature>
<feature type="compositionally biased region" description="Polar residues" evidence="1">
    <location>
        <begin position="433"/>
        <end position="442"/>
    </location>
</feature>
<feature type="non-terminal residue" evidence="2">
    <location>
        <position position="1"/>
    </location>
</feature>
<proteinExistence type="predicted"/>
<evidence type="ECO:0000313" key="3">
    <source>
        <dbReference type="Proteomes" id="UP001190700"/>
    </source>
</evidence>
<dbReference type="EMBL" id="LGRX02034813">
    <property type="protein sequence ID" value="KAK3236850.1"/>
    <property type="molecule type" value="Genomic_DNA"/>
</dbReference>
<comment type="caution">
    <text evidence="2">The sequence shown here is derived from an EMBL/GenBank/DDBJ whole genome shotgun (WGS) entry which is preliminary data.</text>
</comment>
<name>A0AAE0BIY9_9CHLO</name>
<evidence type="ECO:0000313" key="2">
    <source>
        <dbReference type="EMBL" id="KAK3236850.1"/>
    </source>
</evidence>